<keyword evidence="2" id="KW-1185">Reference proteome</keyword>
<dbReference type="KEGG" id="buu:WS70_15290"/>
<evidence type="ECO:0000313" key="2">
    <source>
        <dbReference type="Proteomes" id="UP000062519"/>
    </source>
</evidence>
<dbReference type="AlphaFoldDB" id="A0A1B4FH84"/>
<organism evidence="1 2">
    <name type="scientific">Burkholderia mayonis</name>
    <dbReference type="NCBI Taxonomy" id="1385591"/>
    <lineage>
        <taxon>Bacteria</taxon>
        <taxon>Pseudomonadati</taxon>
        <taxon>Pseudomonadota</taxon>
        <taxon>Betaproteobacteria</taxon>
        <taxon>Burkholderiales</taxon>
        <taxon>Burkholderiaceae</taxon>
        <taxon>Burkholderia</taxon>
        <taxon>pseudomallei group</taxon>
    </lineage>
</organism>
<accession>A0A1B4FH84</accession>
<gene>
    <name evidence="1" type="ORF">WS70_15290</name>
</gene>
<protein>
    <submittedName>
        <fullName evidence="1">Uncharacterized protein</fullName>
    </submittedName>
</protein>
<name>A0A1B4FH84_9BURK</name>
<sequence>MPENIADGASAQGFDSKPMIRLASGPAPHFAAPRYGTPRIFLFVGRIGRKGLQSAPIQTGENTRR</sequence>
<proteinExistence type="predicted"/>
<dbReference type="Proteomes" id="UP000062519">
    <property type="component" value="Chromosome 1"/>
</dbReference>
<dbReference type="EMBL" id="CP013386">
    <property type="protein sequence ID" value="AOJ03025.1"/>
    <property type="molecule type" value="Genomic_DNA"/>
</dbReference>
<reference evidence="1 2" key="1">
    <citation type="submission" date="2015-12" db="EMBL/GenBank/DDBJ databases">
        <title>Diversity of Burkholderia near neighbor genomes.</title>
        <authorList>
            <person name="Sahl J."/>
            <person name="Wagner D."/>
            <person name="Keim P."/>
        </authorList>
    </citation>
    <scope>NUCLEOTIDE SEQUENCE [LARGE SCALE GENOMIC DNA]</scope>
    <source>
        <strain evidence="1 2">BDU6</strain>
    </source>
</reference>
<evidence type="ECO:0000313" key="1">
    <source>
        <dbReference type="EMBL" id="AOJ03025.1"/>
    </source>
</evidence>